<sequence>MATLSIFIAGLFFGSLGTIMVLSLLGGKEVKEGKKMLNEIDSLIDSFDLRFHSRVKNFVYINGYKYTIIYMTDINKIAIMEGVRVVLSHQILTEMNEKIATKIKNRFDYEINDVVTLSGVTYSKNIVGGMNPDPNSHRTDSNDPANTKQDKQPIIFNTDTILEKITSNGYDSLSDGEKKWLDDVSKK</sequence>
<dbReference type="EMBL" id="OU342829">
    <property type="protein sequence ID" value="CAG7581645.1"/>
    <property type="molecule type" value="Genomic_DNA"/>
</dbReference>
<dbReference type="InterPro" id="IPR046483">
    <property type="entry name" value="DUF6576"/>
</dbReference>
<proteinExistence type="predicted"/>
<evidence type="ECO:0000256" key="1">
    <source>
        <dbReference type="SAM" id="MobiDB-lite"/>
    </source>
</evidence>
<reference evidence="4" key="1">
    <citation type="submission" date="2021-06" db="EMBL/GenBank/DDBJ databases">
        <authorList>
            <person name="Gannon L."/>
            <person name="Redgwell R T."/>
            <person name="Michniewski S."/>
            <person name="Harrison D C."/>
            <person name="Millard A."/>
        </authorList>
    </citation>
    <scope>NUCLEOTIDE SEQUENCE</scope>
</reference>
<evidence type="ECO:0000313" key="4">
    <source>
        <dbReference type="EMBL" id="CAG7581645.1"/>
    </source>
</evidence>
<keyword evidence="2" id="KW-0472">Membrane</keyword>
<feature type="region of interest" description="Disordered" evidence="1">
    <location>
        <begin position="128"/>
        <end position="152"/>
    </location>
</feature>
<dbReference type="Pfam" id="PF20216">
    <property type="entry name" value="DUF6576"/>
    <property type="match status" value="1"/>
</dbReference>
<keyword evidence="2" id="KW-0812">Transmembrane</keyword>
<evidence type="ECO:0000259" key="3">
    <source>
        <dbReference type="Pfam" id="PF20216"/>
    </source>
</evidence>
<accession>A0A8D9FSJ9</accession>
<feature type="domain" description="DUF6576" evidence="3">
    <location>
        <begin position="159"/>
        <end position="187"/>
    </location>
</feature>
<gene>
    <name evidence="4" type="ORF">SLAVMIC_00945</name>
</gene>
<organism evidence="4">
    <name type="scientific">uncultured marine phage</name>
    <dbReference type="NCBI Taxonomy" id="707152"/>
    <lineage>
        <taxon>Viruses</taxon>
        <taxon>environmental samples</taxon>
    </lineage>
</organism>
<keyword evidence="2" id="KW-1133">Transmembrane helix</keyword>
<name>A0A8D9FSJ9_9VIRU</name>
<evidence type="ECO:0000256" key="2">
    <source>
        <dbReference type="SAM" id="Phobius"/>
    </source>
</evidence>
<feature type="transmembrane region" description="Helical" evidence="2">
    <location>
        <begin position="6"/>
        <end position="26"/>
    </location>
</feature>
<protein>
    <recommendedName>
        <fullName evidence="3">DUF6576 domain-containing protein</fullName>
    </recommendedName>
</protein>